<dbReference type="SUPFAM" id="SSF52540">
    <property type="entry name" value="P-loop containing nucleoside triphosphate hydrolases"/>
    <property type="match status" value="1"/>
</dbReference>
<reference evidence="2 3" key="1">
    <citation type="submission" date="2019-10" db="EMBL/GenBank/DDBJ databases">
        <title>Whole-genome sequence of the extremophile Heliorestis acidaminivorans DSM 24790.</title>
        <authorList>
            <person name="Kyndt J.A."/>
            <person name="Meyer T.E."/>
        </authorList>
    </citation>
    <scope>NUCLEOTIDE SEQUENCE [LARGE SCALE GENOMIC DNA]</scope>
    <source>
        <strain evidence="2 3">DSM 24790</strain>
    </source>
</reference>
<dbReference type="AlphaFoldDB" id="A0A6I0EZV2"/>
<evidence type="ECO:0000259" key="1">
    <source>
        <dbReference type="Pfam" id="PF07728"/>
    </source>
</evidence>
<dbReference type="RefSeq" id="WP_151620036.1">
    <property type="nucleotide sequence ID" value="NZ_WBXO01000006.1"/>
</dbReference>
<dbReference type="Proteomes" id="UP000468766">
    <property type="component" value="Unassembled WGS sequence"/>
</dbReference>
<sequence length="656" mass="76787">MRITKWPFDVIGVLASDEYVATKMNGGAVFVNRQNSLQFSVKLISQTPEGFPSNSLYTGYASDIERYGFEEKYFADDYQRIEDLKEFLAEKLFIFRPERRGDYFYIKDVRLVPKPLSYREESTYLWIPFFSQEQHGLNYQDFLQKLTEQESIGFIQALPEVMSTPTFLLWRNEDHSFTIFGEFRRHRHSMQSGFSFQYDVLKKSEFPEEWFEEALEVPGNDTLLFLSSEKYNEIYSLMKASTHICTSVSEKEAPNLSPSLEAPIVDRMLDIQLWEEQLSALETNKEDISEDLFIQNFMQITREQGLLYDWKDLIHFHTAMKTSTLVVLTGMSGTGKSRLVQSYVKALQLTEDQFTMIPVRPAWNDDADLIGSVNFTHKVFQPANSGLIDILLQACKEENKKEKLYIVCFDEMNLARVEHYFSQFLSVLEMDANKRLLRLYNEDLESQLYNAAQYPPTIPISDNVLFVGTVNIDESTYHFSDKVLDRANVIQLNIMPFEDLKKLKEEKSRKSISRKWTLPVYQSFIKEPEDCELTDRELSFLRQFHLQLQRANKNLGIGFRILRQIDKYLKNLPRNPFITRSEAFDRQIVQRILTKVRGPEEQLKSLLGVSLMERQEVVSEPLLGLLDEYKDLSSFQETRQILYQKAKELNIYGYTV</sequence>
<dbReference type="GO" id="GO:0016887">
    <property type="term" value="F:ATP hydrolysis activity"/>
    <property type="evidence" value="ECO:0007669"/>
    <property type="project" value="InterPro"/>
</dbReference>
<protein>
    <submittedName>
        <fullName evidence="2">AAA domain-containing protein</fullName>
    </submittedName>
</protein>
<evidence type="ECO:0000313" key="3">
    <source>
        <dbReference type="Proteomes" id="UP000468766"/>
    </source>
</evidence>
<keyword evidence="3" id="KW-1185">Reference proteome</keyword>
<evidence type="ECO:0000313" key="2">
    <source>
        <dbReference type="EMBL" id="KAB2952262.1"/>
    </source>
</evidence>
<proteinExistence type="predicted"/>
<comment type="caution">
    <text evidence="2">The sequence shown here is derived from an EMBL/GenBank/DDBJ whole genome shotgun (WGS) entry which is preliminary data.</text>
</comment>
<dbReference type="EMBL" id="WBXO01000006">
    <property type="protein sequence ID" value="KAB2952262.1"/>
    <property type="molecule type" value="Genomic_DNA"/>
</dbReference>
<accession>A0A6I0EZV2</accession>
<dbReference type="Gene3D" id="3.40.50.300">
    <property type="entry name" value="P-loop containing nucleotide triphosphate hydrolases"/>
    <property type="match status" value="1"/>
</dbReference>
<name>A0A6I0EZV2_9FIRM</name>
<dbReference type="InterPro" id="IPR011704">
    <property type="entry name" value="ATPase_dyneun-rel_AAA"/>
</dbReference>
<dbReference type="Pfam" id="PF07728">
    <property type="entry name" value="AAA_5"/>
    <property type="match status" value="1"/>
</dbReference>
<dbReference type="GO" id="GO:0005524">
    <property type="term" value="F:ATP binding"/>
    <property type="evidence" value="ECO:0007669"/>
    <property type="project" value="InterPro"/>
</dbReference>
<gene>
    <name evidence="2" type="ORF">F9B85_08825</name>
</gene>
<dbReference type="InterPro" id="IPR027417">
    <property type="entry name" value="P-loop_NTPase"/>
</dbReference>
<organism evidence="2 3">
    <name type="scientific">Heliorestis acidaminivorans</name>
    <dbReference type="NCBI Taxonomy" id="553427"/>
    <lineage>
        <taxon>Bacteria</taxon>
        <taxon>Bacillati</taxon>
        <taxon>Bacillota</taxon>
        <taxon>Clostridia</taxon>
        <taxon>Eubacteriales</taxon>
        <taxon>Heliobacteriaceae</taxon>
        <taxon>Heliorestis</taxon>
    </lineage>
</organism>
<feature type="domain" description="ATPase dynein-related AAA" evidence="1">
    <location>
        <begin position="326"/>
        <end position="474"/>
    </location>
</feature>
<dbReference type="OrthoDB" id="9781481at2"/>